<comment type="caution">
    <text evidence="9">The sequence shown here is derived from an EMBL/GenBank/DDBJ whole genome shotgun (WGS) entry which is preliminary data.</text>
</comment>
<keyword evidence="7" id="KW-0961">Cell wall biogenesis/degradation</keyword>
<dbReference type="PANTHER" id="PTHR31375">
    <property type="match status" value="1"/>
</dbReference>
<keyword evidence="6 8" id="KW-0326">Glycosidase</keyword>
<evidence type="ECO:0000256" key="3">
    <source>
        <dbReference type="ARBA" id="ARBA00022512"/>
    </source>
</evidence>
<evidence type="ECO:0000256" key="6">
    <source>
        <dbReference type="ARBA" id="ARBA00023295"/>
    </source>
</evidence>
<reference evidence="9 10" key="1">
    <citation type="submission" date="2020-10" db="EMBL/GenBank/DDBJ databases">
        <title>The Coptis chinensis genome and diversification of protoberbering-type alkaloids.</title>
        <authorList>
            <person name="Wang B."/>
            <person name="Shu S."/>
            <person name="Song C."/>
            <person name="Liu Y."/>
        </authorList>
    </citation>
    <scope>NUCLEOTIDE SEQUENCE [LARGE SCALE GENOMIC DNA]</scope>
    <source>
        <strain evidence="9">HL-2020</strain>
        <tissue evidence="9">Leaf</tissue>
    </source>
</reference>
<evidence type="ECO:0000313" key="10">
    <source>
        <dbReference type="Proteomes" id="UP000631114"/>
    </source>
</evidence>
<dbReference type="Proteomes" id="UP000631114">
    <property type="component" value="Unassembled WGS sequence"/>
</dbReference>
<dbReference type="OrthoDB" id="187139at2759"/>
<dbReference type="GO" id="GO:0004650">
    <property type="term" value="F:polygalacturonase activity"/>
    <property type="evidence" value="ECO:0007669"/>
    <property type="project" value="InterPro"/>
</dbReference>
<keyword evidence="10" id="KW-1185">Reference proteome</keyword>
<organism evidence="9 10">
    <name type="scientific">Coptis chinensis</name>
    <dbReference type="NCBI Taxonomy" id="261450"/>
    <lineage>
        <taxon>Eukaryota</taxon>
        <taxon>Viridiplantae</taxon>
        <taxon>Streptophyta</taxon>
        <taxon>Embryophyta</taxon>
        <taxon>Tracheophyta</taxon>
        <taxon>Spermatophyta</taxon>
        <taxon>Magnoliopsida</taxon>
        <taxon>Ranunculales</taxon>
        <taxon>Ranunculaceae</taxon>
        <taxon>Coptidoideae</taxon>
        <taxon>Coptis</taxon>
    </lineage>
</organism>
<evidence type="ECO:0000256" key="8">
    <source>
        <dbReference type="RuleBase" id="RU361169"/>
    </source>
</evidence>
<keyword evidence="3" id="KW-0134">Cell wall</keyword>
<accession>A0A835H5N9</accession>
<protein>
    <recommendedName>
        <fullName evidence="11">Polygalacturonase</fullName>
    </recommendedName>
</protein>
<dbReference type="GO" id="GO:0005975">
    <property type="term" value="P:carbohydrate metabolic process"/>
    <property type="evidence" value="ECO:0007669"/>
    <property type="project" value="InterPro"/>
</dbReference>
<dbReference type="InterPro" id="IPR012334">
    <property type="entry name" value="Pectin_lyas_fold"/>
</dbReference>
<dbReference type="GO" id="GO:0071555">
    <property type="term" value="P:cell wall organization"/>
    <property type="evidence" value="ECO:0007669"/>
    <property type="project" value="UniProtKB-KW"/>
</dbReference>
<dbReference type="InterPro" id="IPR011050">
    <property type="entry name" value="Pectin_lyase_fold/virulence"/>
</dbReference>
<keyword evidence="4" id="KW-0964">Secreted</keyword>
<comment type="subcellular location">
    <subcellularLocation>
        <location evidence="1">Secreted</location>
        <location evidence="1">Cell wall</location>
    </subcellularLocation>
</comment>
<evidence type="ECO:0000256" key="7">
    <source>
        <dbReference type="ARBA" id="ARBA00023316"/>
    </source>
</evidence>
<sequence>MNDVKNPIIIDQNYCDQDNPCKEQKSAVQISNVLFKNIKGTSASEVAIKLDSSKTRPCQGIKMQAINLVGENGHQAFMIAWKKAMRISNVFYKNIKGTSASEVAVNFDCSRTHPCKGIIMQDIQFVGEEGNSVEASCKNVELTKIGKNLPSCSRVN</sequence>
<dbReference type="InterPro" id="IPR000743">
    <property type="entry name" value="Glyco_hydro_28"/>
</dbReference>
<dbReference type="AlphaFoldDB" id="A0A835H5N9"/>
<evidence type="ECO:0008006" key="11">
    <source>
        <dbReference type="Google" id="ProtNLM"/>
    </source>
</evidence>
<dbReference type="Gene3D" id="2.160.20.10">
    <property type="entry name" value="Single-stranded right-handed beta-helix, Pectin lyase-like"/>
    <property type="match status" value="2"/>
</dbReference>
<evidence type="ECO:0000313" key="9">
    <source>
        <dbReference type="EMBL" id="KAF9592068.1"/>
    </source>
</evidence>
<evidence type="ECO:0000256" key="2">
    <source>
        <dbReference type="ARBA" id="ARBA00008834"/>
    </source>
</evidence>
<evidence type="ECO:0000256" key="5">
    <source>
        <dbReference type="ARBA" id="ARBA00022801"/>
    </source>
</evidence>
<proteinExistence type="inferred from homology"/>
<dbReference type="SUPFAM" id="SSF51126">
    <property type="entry name" value="Pectin lyase-like"/>
    <property type="match status" value="2"/>
</dbReference>
<name>A0A835H5N9_9MAGN</name>
<keyword evidence="5 8" id="KW-0378">Hydrolase</keyword>
<dbReference type="Pfam" id="PF00295">
    <property type="entry name" value="Glyco_hydro_28"/>
    <property type="match status" value="2"/>
</dbReference>
<evidence type="ECO:0000256" key="1">
    <source>
        <dbReference type="ARBA" id="ARBA00004191"/>
    </source>
</evidence>
<dbReference type="EMBL" id="JADFTS010000008">
    <property type="protein sequence ID" value="KAF9592068.1"/>
    <property type="molecule type" value="Genomic_DNA"/>
</dbReference>
<comment type="similarity">
    <text evidence="2 8">Belongs to the glycosyl hydrolase 28 family.</text>
</comment>
<evidence type="ECO:0000256" key="4">
    <source>
        <dbReference type="ARBA" id="ARBA00022525"/>
    </source>
</evidence>
<gene>
    <name evidence="9" type="ORF">IFM89_011818</name>
</gene>